<evidence type="ECO:0000313" key="2">
    <source>
        <dbReference type="EMBL" id="CAE0675115.1"/>
    </source>
</evidence>
<feature type="transmembrane region" description="Helical" evidence="1">
    <location>
        <begin position="16"/>
        <end position="34"/>
    </location>
</feature>
<accession>A0A7S4DWL6</accession>
<evidence type="ECO:0000256" key="1">
    <source>
        <dbReference type="SAM" id="Phobius"/>
    </source>
</evidence>
<dbReference type="SUPFAM" id="SSF50814">
    <property type="entry name" value="Lipocalins"/>
    <property type="match status" value="1"/>
</dbReference>
<dbReference type="AlphaFoldDB" id="A0A7S4DWL6"/>
<keyword evidence="1" id="KW-0812">Transmembrane</keyword>
<sequence>MRRVLAGNSLTQARRVSIAGAMLLAGLISVGVYVRNRTQTQQPQVDSSLQEVQKDVQVTILGKKALDLNGTWRLKHTEGDIDAFLKSRGFPWVIRVMAAMILKSRYPRTERIRMDDKTFYCEEKGAPMNERFHQKYKVHIGGGEIPFIEPSGDRTRVKYSWENGKKKKLVFKSYGKFNSVGCRYLRGNEMHVKVCCSDEEGRLTGGDMTCIYEKIAD</sequence>
<gene>
    <name evidence="2" type="ORF">LGLO00237_LOCUS26891</name>
</gene>
<dbReference type="Gene3D" id="2.40.128.20">
    <property type="match status" value="1"/>
</dbReference>
<keyword evidence="1" id="KW-1133">Transmembrane helix</keyword>
<name>A0A7S4DWL6_9EUKA</name>
<dbReference type="EMBL" id="HBIV01037776">
    <property type="protein sequence ID" value="CAE0675115.1"/>
    <property type="molecule type" value="Transcribed_RNA"/>
</dbReference>
<keyword evidence="1" id="KW-0472">Membrane</keyword>
<protein>
    <submittedName>
        <fullName evidence="2">Uncharacterized protein</fullName>
    </submittedName>
</protein>
<organism evidence="2">
    <name type="scientific">Lotharella globosa</name>
    <dbReference type="NCBI Taxonomy" id="91324"/>
    <lineage>
        <taxon>Eukaryota</taxon>
        <taxon>Sar</taxon>
        <taxon>Rhizaria</taxon>
        <taxon>Cercozoa</taxon>
        <taxon>Chlorarachniophyceae</taxon>
        <taxon>Lotharella</taxon>
    </lineage>
</organism>
<reference evidence="2" key="1">
    <citation type="submission" date="2021-01" db="EMBL/GenBank/DDBJ databases">
        <authorList>
            <person name="Corre E."/>
            <person name="Pelletier E."/>
            <person name="Niang G."/>
            <person name="Scheremetjew M."/>
            <person name="Finn R."/>
            <person name="Kale V."/>
            <person name="Holt S."/>
            <person name="Cochrane G."/>
            <person name="Meng A."/>
            <person name="Brown T."/>
            <person name="Cohen L."/>
        </authorList>
    </citation>
    <scope>NUCLEOTIDE SEQUENCE</scope>
    <source>
        <strain evidence="2">CCCM811</strain>
    </source>
</reference>
<proteinExistence type="predicted"/>
<dbReference type="InterPro" id="IPR012674">
    <property type="entry name" value="Calycin"/>
</dbReference>